<dbReference type="PATRIC" id="fig|1114972.6.peg.678"/>
<reference evidence="1 2" key="1">
    <citation type="journal article" date="2015" name="Genome Announc.">
        <title>Expanding the biotechnology potential of lactobacilli through comparative genomics of 213 strains and associated genera.</title>
        <authorList>
            <person name="Sun Z."/>
            <person name="Harris H.M."/>
            <person name="McCann A."/>
            <person name="Guo C."/>
            <person name="Argimon S."/>
            <person name="Zhang W."/>
            <person name="Yang X."/>
            <person name="Jeffery I.B."/>
            <person name="Cooney J.C."/>
            <person name="Kagawa T.F."/>
            <person name="Liu W."/>
            <person name="Song Y."/>
            <person name="Salvetti E."/>
            <person name="Wrobel A."/>
            <person name="Rasinkangas P."/>
            <person name="Parkhill J."/>
            <person name="Rea M.C."/>
            <person name="O'Sullivan O."/>
            <person name="Ritari J."/>
            <person name="Douillard F.P."/>
            <person name="Paul Ross R."/>
            <person name="Yang R."/>
            <person name="Briner A.E."/>
            <person name="Felis G.E."/>
            <person name="de Vos W.M."/>
            <person name="Barrangou R."/>
            <person name="Klaenhammer T.R."/>
            <person name="Caufield P.W."/>
            <person name="Cui Y."/>
            <person name="Zhang H."/>
            <person name="O'Toole P.W."/>
        </authorList>
    </citation>
    <scope>NUCLEOTIDE SEQUENCE [LARGE SCALE GENOMIC DNA]</scope>
    <source>
        <strain evidence="1 2">DSM 15814</strain>
    </source>
</reference>
<dbReference type="AlphaFoldDB" id="A0A0R1RKH1"/>
<comment type="caution">
    <text evidence="1">The sequence shown here is derived from an EMBL/GenBank/DDBJ whole genome shotgun (WGS) entry which is preliminary data.</text>
</comment>
<gene>
    <name evidence="1" type="ORF">FD35_GL000678</name>
</gene>
<name>A0A0R1RKH1_9LACO</name>
<accession>A0A0R1RKH1</accession>
<keyword evidence="2" id="KW-1185">Reference proteome</keyword>
<evidence type="ECO:0000313" key="2">
    <source>
        <dbReference type="Proteomes" id="UP000051999"/>
    </source>
</evidence>
<sequence>MYNFEGFQETVSNEEFHELGRFTFLQAKTHVEMKEAVVYSERFPLMVGRLYHTVVPAPKIPFMWLLHVERDLPVDQTVARYYQKMCNDFLTS</sequence>
<protein>
    <submittedName>
        <fullName evidence="1">Uncharacterized protein</fullName>
    </submittedName>
</protein>
<evidence type="ECO:0000313" key="1">
    <source>
        <dbReference type="EMBL" id="KRL53976.1"/>
    </source>
</evidence>
<organism evidence="1 2">
    <name type="scientific">Furfurilactobacillus rossiae DSM 15814</name>
    <dbReference type="NCBI Taxonomy" id="1114972"/>
    <lineage>
        <taxon>Bacteria</taxon>
        <taxon>Bacillati</taxon>
        <taxon>Bacillota</taxon>
        <taxon>Bacilli</taxon>
        <taxon>Lactobacillales</taxon>
        <taxon>Lactobacillaceae</taxon>
        <taxon>Furfurilactobacillus</taxon>
    </lineage>
</organism>
<dbReference type="Proteomes" id="UP000051999">
    <property type="component" value="Unassembled WGS sequence"/>
</dbReference>
<proteinExistence type="predicted"/>
<dbReference type="EMBL" id="AZFF01000012">
    <property type="protein sequence ID" value="KRL53976.1"/>
    <property type="molecule type" value="Genomic_DNA"/>
</dbReference>